<feature type="domain" description="ABC transporter" evidence="5">
    <location>
        <begin position="4"/>
        <end position="228"/>
    </location>
</feature>
<keyword evidence="4 6" id="KW-0067">ATP-binding</keyword>
<reference evidence="6 7" key="1">
    <citation type="submission" date="2018-12" db="EMBL/GenBank/DDBJ databases">
        <authorList>
            <consortium name="Pathogen Informatics"/>
        </authorList>
    </citation>
    <scope>NUCLEOTIDE SEQUENCE [LARGE SCALE GENOMIC DNA]</scope>
    <source>
        <strain evidence="6 7">NCTC12871</strain>
    </source>
</reference>
<evidence type="ECO:0000313" key="7">
    <source>
        <dbReference type="Proteomes" id="UP000279799"/>
    </source>
</evidence>
<evidence type="ECO:0000256" key="2">
    <source>
        <dbReference type="ARBA" id="ARBA00022448"/>
    </source>
</evidence>
<dbReference type="PANTHER" id="PTHR42734:SF6">
    <property type="entry name" value="MOLYBDATE IMPORT ATP-BINDING PROTEIN MOLC"/>
    <property type="match status" value="1"/>
</dbReference>
<dbReference type="AlphaFoldDB" id="A0A448TTD8"/>
<evidence type="ECO:0000256" key="3">
    <source>
        <dbReference type="ARBA" id="ARBA00022741"/>
    </source>
</evidence>
<accession>A0A448TTD8</accession>
<keyword evidence="7" id="KW-1185">Reference proteome</keyword>
<comment type="similarity">
    <text evidence="1">Belongs to the ABC transporter superfamily.</text>
</comment>
<proteinExistence type="inferred from homology"/>
<dbReference type="InterPro" id="IPR050153">
    <property type="entry name" value="Metal_Ion_Import_ABC"/>
</dbReference>
<dbReference type="SMART" id="SM00382">
    <property type="entry name" value="AAA"/>
    <property type="match status" value="1"/>
</dbReference>
<dbReference type="RefSeq" id="WP_126599040.1">
    <property type="nucleotide sequence ID" value="NZ_LR134510.1"/>
</dbReference>
<dbReference type="GO" id="GO:0005524">
    <property type="term" value="F:ATP binding"/>
    <property type="evidence" value="ECO:0007669"/>
    <property type="project" value="UniProtKB-KW"/>
</dbReference>
<name>A0A448TTD8_9PAST</name>
<dbReference type="Gene3D" id="3.40.50.300">
    <property type="entry name" value="P-loop containing nucleotide triphosphate hydrolases"/>
    <property type="match status" value="1"/>
</dbReference>
<dbReference type="Pfam" id="PF00005">
    <property type="entry name" value="ABC_tran"/>
    <property type="match status" value="1"/>
</dbReference>
<dbReference type="PROSITE" id="PS50893">
    <property type="entry name" value="ABC_TRANSPORTER_2"/>
    <property type="match status" value="1"/>
</dbReference>
<dbReference type="InterPro" id="IPR003593">
    <property type="entry name" value="AAA+_ATPase"/>
</dbReference>
<evidence type="ECO:0000313" key="6">
    <source>
        <dbReference type="EMBL" id="VEJ09259.1"/>
    </source>
</evidence>
<dbReference type="InterPro" id="IPR027417">
    <property type="entry name" value="P-loop_NTPase"/>
</dbReference>
<keyword evidence="2" id="KW-0813">Transport</keyword>
<dbReference type="PANTHER" id="PTHR42734">
    <property type="entry name" value="METAL TRANSPORT SYSTEM ATP-BINDING PROTEIN TM_0124-RELATED"/>
    <property type="match status" value="1"/>
</dbReference>
<protein>
    <submittedName>
        <fullName evidence="6">Iron (Chelated) transporter, ATP-binding protein</fullName>
    </submittedName>
</protein>
<organism evidence="6 7">
    <name type="scientific">Actinobacillus delphinicola</name>
    <dbReference type="NCBI Taxonomy" id="51161"/>
    <lineage>
        <taxon>Bacteria</taxon>
        <taxon>Pseudomonadati</taxon>
        <taxon>Pseudomonadota</taxon>
        <taxon>Gammaproteobacteria</taxon>
        <taxon>Pasteurellales</taxon>
        <taxon>Pasteurellaceae</taxon>
        <taxon>Actinobacillus</taxon>
    </lineage>
</organism>
<dbReference type="InterPro" id="IPR017871">
    <property type="entry name" value="ABC_transporter-like_CS"/>
</dbReference>
<dbReference type="KEGG" id="adp:NCTC12871_00704"/>
<evidence type="ECO:0000256" key="4">
    <source>
        <dbReference type="ARBA" id="ARBA00022840"/>
    </source>
</evidence>
<evidence type="ECO:0000259" key="5">
    <source>
        <dbReference type="PROSITE" id="PS50893"/>
    </source>
</evidence>
<gene>
    <name evidence="6" type="primary">yfeB_1</name>
    <name evidence="6" type="ORF">NCTC12871_00704</name>
</gene>
<keyword evidence="3" id="KW-0547">Nucleotide-binding</keyword>
<dbReference type="SUPFAM" id="SSF52540">
    <property type="entry name" value="P-loop containing nucleoside triphosphate hydrolases"/>
    <property type="match status" value="1"/>
</dbReference>
<dbReference type="PROSITE" id="PS00211">
    <property type="entry name" value="ABC_TRANSPORTER_1"/>
    <property type="match status" value="1"/>
</dbReference>
<dbReference type="Proteomes" id="UP000279799">
    <property type="component" value="Chromosome"/>
</dbReference>
<dbReference type="InterPro" id="IPR003439">
    <property type="entry name" value="ABC_transporter-like_ATP-bd"/>
</dbReference>
<dbReference type="EMBL" id="LR134510">
    <property type="protein sequence ID" value="VEJ09259.1"/>
    <property type="molecule type" value="Genomic_DNA"/>
</dbReference>
<dbReference type="OrthoDB" id="5292475at2"/>
<sequence>MAKIILEATDITFGHKTPLCLPISLRLQQGEVVAILGTNGRGKTTLLHTLVGILPKLSGSINCVKNIGYVPQHNTMSFDYLVLDVVLMGLSQRVGLFYEPTPEDEAHALALLMELGISHLAHMVFNHLSGGQQQLILLARALMSEADFIVLDEPTSALDLANQQIVLNFIAKLAKEQNKTVLFTTHDPYHAQLVADQCLLLLPEQQWLYAPVYEALQENRLERLYGLPLRCKTLEDDKKVIFPLFSVQR</sequence>
<dbReference type="GO" id="GO:0016887">
    <property type="term" value="F:ATP hydrolysis activity"/>
    <property type="evidence" value="ECO:0007669"/>
    <property type="project" value="InterPro"/>
</dbReference>
<evidence type="ECO:0000256" key="1">
    <source>
        <dbReference type="ARBA" id="ARBA00005417"/>
    </source>
</evidence>